<dbReference type="SMART" id="SM00470">
    <property type="entry name" value="ParB"/>
    <property type="match status" value="1"/>
</dbReference>
<dbReference type="SUPFAM" id="SSF109709">
    <property type="entry name" value="KorB DNA-binding domain-like"/>
    <property type="match status" value="1"/>
</dbReference>
<feature type="domain" description="ParB-like N-terminal" evidence="4">
    <location>
        <begin position="36"/>
        <end position="125"/>
    </location>
</feature>
<evidence type="ECO:0000313" key="6">
    <source>
        <dbReference type="Proteomes" id="UP001631949"/>
    </source>
</evidence>
<dbReference type="InterPro" id="IPR036086">
    <property type="entry name" value="ParB/Sulfiredoxin_sf"/>
</dbReference>
<comment type="similarity">
    <text evidence="1">Belongs to the ParB family.</text>
</comment>
<feature type="region of interest" description="Disordered" evidence="3">
    <location>
        <begin position="227"/>
        <end position="249"/>
    </location>
</feature>
<dbReference type="Gene3D" id="1.10.10.2830">
    <property type="match status" value="1"/>
</dbReference>
<dbReference type="CDD" id="cd16393">
    <property type="entry name" value="SPO0J_N"/>
    <property type="match status" value="1"/>
</dbReference>
<evidence type="ECO:0000256" key="1">
    <source>
        <dbReference type="ARBA" id="ARBA00006295"/>
    </source>
</evidence>
<evidence type="ECO:0000313" key="5">
    <source>
        <dbReference type="EMBL" id="MFM9413986.1"/>
    </source>
</evidence>
<dbReference type="RefSeq" id="WP_408977599.1">
    <property type="nucleotide sequence ID" value="NZ_JBJUVG010000008.1"/>
</dbReference>
<keyword evidence="2" id="KW-0159">Chromosome partition</keyword>
<dbReference type="Pfam" id="PF17762">
    <property type="entry name" value="HTH_ParB"/>
    <property type="match status" value="1"/>
</dbReference>
<sequence length="299" mass="32569">MSKNKGGLGRGLGALIPDLNENISDLQRGKKLETIQQIPVETIQANPWQPRQTFDEEALTDLADSIKQEGVLSPLLVVERDGETLLVSGERRLRAAKIAGLATVPAIVRSLDDSAMATIALVENIQRADLNPLEEARAYARLMEKSGQSAAQVATAVGKSRAHVANMVRLLDLPAPVLDLLAEQKISAGHARALLGIPEEGDLVALAQEAAQLGYSVRQVEDLARRLKDDSEPVSQPAPKKAKTAPGKDLYPAVSRQMSDFLQTKVQIQKKGRVGELKIEFYSEEDLTRILDLLQQDIH</sequence>
<name>A0ABW9H124_9FIRM</name>
<accession>A0ABW9H124</accession>
<dbReference type="Proteomes" id="UP001631949">
    <property type="component" value="Unassembled WGS sequence"/>
</dbReference>
<reference evidence="5 6" key="1">
    <citation type="journal article" date="2016" name="Int. J. Syst. Evol. Microbiol.">
        <title>Peptococcus simiae sp. nov., isolated from rhesus macaque faeces and emended description of the genus Peptococcus.</title>
        <authorList>
            <person name="Shkoporov A.N."/>
            <person name="Efimov B.A."/>
            <person name="Kondova I."/>
            <person name="Ouwerling B."/>
            <person name="Chaplin A.V."/>
            <person name="Shcherbakova V.A."/>
            <person name="Langermans J.A.M."/>
        </authorList>
    </citation>
    <scope>NUCLEOTIDE SEQUENCE [LARGE SCALE GENOMIC DNA]</scope>
    <source>
        <strain evidence="5 6">M108</strain>
    </source>
</reference>
<protein>
    <submittedName>
        <fullName evidence="5">ParB/RepB/Spo0J family partition protein</fullName>
    </submittedName>
</protein>
<evidence type="ECO:0000259" key="4">
    <source>
        <dbReference type="SMART" id="SM00470"/>
    </source>
</evidence>
<evidence type="ECO:0000256" key="3">
    <source>
        <dbReference type="SAM" id="MobiDB-lite"/>
    </source>
</evidence>
<dbReference type="Gene3D" id="3.90.1530.30">
    <property type="match status" value="1"/>
</dbReference>
<dbReference type="PANTHER" id="PTHR33375">
    <property type="entry name" value="CHROMOSOME-PARTITIONING PROTEIN PARB-RELATED"/>
    <property type="match status" value="1"/>
</dbReference>
<gene>
    <name evidence="5" type="ORF">ACKQTC_06370</name>
</gene>
<dbReference type="InterPro" id="IPR041468">
    <property type="entry name" value="HTH_ParB/Spo0J"/>
</dbReference>
<dbReference type="InterPro" id="IPR003115">
    <property type="entry name" value="ParB_N"/>
</dbReference>
<organism evidence="5 6">
    <name type="scientific">Peptococcus simiae</name>
    <dbReference type="NCBI Taxonomy" id="1643805"/>
    <lineage>
        <taxon>Bacteria</taxon>
        <taxon>Bacillati</taxon>
        <taxon>Bacillota</taxon>
        <taxon>Clostridia</taxon>
        <taxon>Eubacteriales</taxon>
        <taxon>Peptococcaceae</taxon>
        <taxon>Peptococcus</taxon>
    </lineage>
</organism>
<dbReference type="PANTHER" id="PTHR33375:SF1">
    <property type="entry name" value="CHROMOSOME-PARTITIONING PROTEIN PARB-RELATED"/>
    <property type="match status" value="1"/>
</dbReference>
<dbReference type="Pfam" id="PF02195">
    <property type="entry name" value="ParB_N"/>
    <property type="match status" value="1"/>
</dbReference>
<dbReference type="NCBIfam" id="TIGR00180">
    <property type="entry name" value="parB_part"/>
    <property type="match status" value="1"/>
</dbReference>
<proteinExistence type="inferred from homology"/>
<dbReference type="InterPro" id="IPR050336">
    <property type="entry name" value="Chromosome_partition/occlusion"/>
</dbReference>
<dbReference type="InterPro" id="IPR004437">
    <property type="entry name" value="ParB/RepB/Spo0J"/>
</dbReference>
<comment type="caution">
    <text evidence="5">The sequence shown here is derived from an EMBL/GenBank/DDBJ whole genome shotgun (WGS) entry which is preliminary data.</text>
</comment>
<evidence type="ECO:0000256" key="2">
    <source>
        <dbReference type="ARBA" id="ARBA00022829"/>
    </source>
</evidence>
<dbReference type="EMBL" id="JBJUVG010000008">
    <property type="protein sequence ID" value="MFM9413986.1"/>
    <property type="molecule type" value="Genomic_DNA"/>
</dbReference>
<keyword evidence="6" id="KW-1185">Reference proteome</keyword>
<dbReference type="SUPFAM" id="SSF110849">
    <property type="entry name" value="ParB/Sulfiredoxin"/>
    <property type="match status" value="1"/>
</dbReference>